<dbReference type="OrthoDB" id="165352at2759"/>
<keyword evidence="6 9" id="KW-1133">Transmembrane helix</keyword>
<evidence type="ECO:0000313" key="11">
    <source>
        <dbReference type="Proteomes" id="UP000799772"/>
    </source>
</evidence>
<keyword evidence="4" id="KW-1003">Cell membrane</keyword>
<keyword evidence="3" id="KW-0813">Transport</keyword>
<feature type="transmembrane region" description="Helical" evidence="9">
    <location>
        <begin position="483"/>
        <end position="504"/>
    </location>
</feature>
<feature type="non-terminal residue" evidence="10">
    <location>
        <position position="528"/>
    </location>
</feature>
<dbReference type="InterPro" id="IPR002523">
    <property type="entry name" value="MgTranspt_CorA/ZnTranspt_ZntB"/>
</dbReference>
<feature type="transmembrane region" description="Helical" evidence="9">
    <location>
        <begin position="445"/>
        <end position="463"/>
    </location>
</feature>
<comment type="subcellular location">
    <subcellularLocation>
        <location evidence="1">Cell membrane</location>
        <topology evidence="1">Multi-pass membrane protein</topology>
    </subcellularLocation>
</comment>
<evidence type="ECO:0000256" key="7">
    <source>
        <dbReference type="ARBA" id="ARBA00023136"/>
    </source>
</evidence>
<dbReference type="InterPro" id="IPR045863">
    <property type="entry name" value="CorA_TM1_TM2"/>
</dbReference>
<evidence type="ECO:0000256" key="2">
    <source>
        <dbReference type="ARBA" id="ARBA00009765"/>
    </source>
</evidence>
<dbReference type="EMBL" id="ML978121">
    <property type="protein sequence ID" value="KAF2103893.1"/>
    <property type="molecule type" value="Genomic_DNA"/>
</dbReference>
<dbReference type="PANTHER" id="PTHR46494">
    <property type="entry name" value="CORA FAMILY METAL ION TRANSPORTER (EUROFUNG)"/>
    <property type="match status" value="1"/>
</dbReference>
<dbReference type="Gene3D" id="1.20.58.340">
    <property type="entry name" value="Magnesium transport protein CorA, transmembrane region"/>
    <property type="match status" value="2"/>
</dbReference>
<evidence type="ECO:0000256" key="6">
    <source>
        <dbReference type="ARBA" id="ARBA00022989"/>
    </source>
</evidence>
<dbReference type="InterPro" id="IPR045861">
    <property type="entry name" value="CorA_cytoplasmic_dom"/>
</dbReference>
<dbReference type="GO" id="GO:0015095">
    <property type="term" value="F:magnesium ion transmembrane transporter activity"/>
    <property type="evidence" value="ECO:0007669"/>
    <property type="project" value="TreeGrafter"/>
</dbReference>
<dbReference type="Proteomes" id="UP000799772">
    <property type="component" value="Unassembled WGS sequence"/>
</dbReference>
<dbReference type="Gene3D" id="3.30.460.20">
    <property type="entry name" value="CorA soluble domain-like"/>
    <property type="match status" value="1"/>
</dbReference>
<dbReference type="GO" id="GO:0015087">
    <property type="term" value="F:cobalt ion transmembrane transporter activity"/>
    <property type="evidence" value="ECO:0007669"/>
    <property type="project" value="TreeGrafter"/>
</dbReference>
<evidence type="ECO:0000256" key="1">
    <source>
        <dbReference type="ARBA" id="ARBA00004651"/>
    </source>
</evidence>
<reference evidence="10" key="1">
    <citation type="journal article" date="2020" name="Stud. Mycol.">
        <title>101 Dothideomycetes genomes: a test case for predicting lifestyles and emergence of pathogens.</title>
        <authorList>
            <person name="Haridas S."/>
            <person name="Albert R."/>
            <person name="Binder M."/>
            <person name="Bloem J."/>
            <person name="Labutti K."/>
            <person name="Salamov A."/>
            <person name="Andreopoulos B."/>
            <person name="Baker S."/>
            <person name="Barry K."/>
            <person name="Bills G."/>
            <person name="Bluhm B."/>
            <person name="Cannon C."/>
            <person name="Castanera R."/>
            <person name="Culley D."/>
            <person name="Daum C."/>
            <person name="Ezra D."/>
            <person name="Gonzalez J."/>
            <person name="Henrissat B."/>
            <person name="Kuo A."/>
            <person name="Liang C."/>
            <person name="Lipzen A."/>
            <person name="Lutzoni F."/>
            <person name="Magnuson J."/>
            <person name="Mondo S."/>
            <person name="Nolan M."/>
            <person name="Ohm R."/>
            <person name="Pangilinan J."/>
            <person name="Park H.-J."/>
            <person name="Ramirez L."/>
            <person name="Alfaro M."/>
            <person name="Sun H."/>
            <person name="Tritt A."/>
            <person name="Yoshinaga Y."/>
            <person name="Zwiers L.-H."/>
            <person name="Turgeon B."/>
            <person name="Goodwin S."/>
            <person name="Spatafora J."/>
            <person name="Crous P."/>
            <person name="Grigoriev I."/>
        </authorList>
    </citation>
    <scope>NUCLEOTIDE SEQUENCE</scope>
    <source>
        <strain evidence="10">CBS 133067</strain>
    </source>
</reference>
<dbReference type="GO" id="GO:0000287">
    <property type="term" value="F:magnesium ion binding"/>
    <property type="evidence" value="ECO:0007669"/>
    <property type="project" value="TreeGrafter"/>
</dbReference>
<evidence type="ECO:0008006" key="12">
    <source>
        <dbReference type="Google" id="ProtNLM"/>
    </source>
</evidence>
<organism evidence="10 11">
    <name type="scientific">Rhizodiscina lignyota</name>
    <dbReference type="NCBI Taxonomy" id="1504668"/>
    <lineage>
        <taxon>Eukaryota</taxon>
        <taxon>Fungi</taxon>
        <taxon>Dikarya</taxon>
        <taxon>Ascomycota</taxon>
        <taxon>Pezizomycotina</taxon>
        <taxon>Dothideomycetes</taxon>
        <taxon>Pleosporomycetidae</taxon>
        <taxon>Aulographales</taxon>
        <taxon>Rhizodiscinaceae</taxon>
        <taxon>Rhizodiscina</taxon>
    </lineage>
</organism>
<feature type="compositionally biased region" description="Polar residues" evidence="8">
    <location>
        <begin position="13"/>
        <end position="26"/>
    </location>
</feature>
<evidence type="ECO:0000256" key="4">
    <source>
        <dbReference type="ARBA" id="ARBA00022475"/>
    </source>
</evidence>
<proteinExistence type="inferred from homology"/>
<dbReference type="GO" id="GO:0050897">
    <property type="term" value="F:cobalt ion binding"/>
    <property type="evidence" value="ECO:0007669"/>
    <property type="project" value="TreeGrafter"/>
</dbReference>
<accession>A0A9P4IPV3</accession>
<evidence type="ECO:0000313" key="10">
    <source>
        <dbReference type="EMBL" id="KAF2103893.1"/>
    </source>
</evidence>
<dbReference type="Pfam" id="PF01544">
    <property type="entry name" value="CorA"/>
    <property type="match status" value="1"/>
</dbReference>
<keyword evidence="7 9" id="KW-0472">Membrane</keyword>
<dbReference type="GO" id="GO:0005886">
    <property type="term" value="C:plasma membrane"/>
    <property type="evidence" value="ECO:0007669"/>
    <property type="project" value="UniProtKB-SubCell"/>
</dbReference>
<name>A0A9P4IPV3_9PEZI</name>
<evidence type="ECO:0000256" key="3">
    <source>
        <dbReference type="ARBA" id="ARBA00022448"/>
    </source>
</evidence>
<keyword evidence="11" id="KW-1185">Reference proteome</keyword>
<dbReference type="SUPFAM" id="SSF144083">
    <property type="entry name" value="Magnesium transport protein CorA, transmembrane region"/>
    <property type="match status" value="1"/>
</dbReference>
<keyword evidence="5 9" id="KW-0812">Transmembrane</keyword>
<evidence type="ECO:0000256" key="9">
    <source>
        <dbReference type="SAM" id="Phobius"/>
    </source>
</evidence>
<comment type="similarity">
    <text evidence="2">Belongs to the CorA metal ion transporter (MIT) (TC 1.A.35) family.</text>
</comment>
<dbReference type="PANTHER" id="PTHR46494:SF1">
    <property type="entry name" value="CORA FAMILY METAL ION TRANSPORTER (EUROFUNG)"/>
    <property type="match status" value="1"/>
</dbReference>
<feature type="non-terminal residue" evidence="10">
    <location>
        <position position="1"/>
    </location>
</feature>
<comment type="caution">
    <text evidence="10">The sequence shown here is derived from an EMBL/GenBank/DDBJ whole genome shotgun (WGS) entry which is preliminary data.</text>
</comment>
<feature type="region of interest" description="Disordered" evidence="8">
    <location>
        <begin position="1"/>
        <end position="37"/>
    </location>
</feature>
<evidence type="ECO:0000256" key="5">
    <source>
        <dbReference type="ARBA" id="ARBA00022692"/>
    </source>
</evidence>
<dbReference type="SUPFAM" id="SSF143865">
    <property type="entry name" value="CorA soluble domain-like"/>
    <property type="match status" value="1"/>
</dbReference>
<dbReference type="AlphaFoldDB" id="A0A9P4IPV3"/>
<evidence type="ECO:0000256" key="8">
    <source>
        <dbReference type="SAM" id="MobiDB-lite"/>
    </source>
</evidence>
<gene>
    <name evidence="10" type="ORF">NA57DRAFT_28939</name>
</gene>
<protein>
    <recommendedName>
        <fullName evidence="12">Magnesium transport protein CorA</fullName>
    </recommendedName>
</protein>
<sequence length="528" mass="60813">RTSVESLRRRPTRQNTVRHYSQSATHAQYEEPGAEPGIDTQKEDAILRFRHLLADCQITVVDFSEDRIQQHELDNRTLAEFIMQPKPDWVACRWMNVNGISFDVIQLLQKEKNLHRLAVEDLLQSRSRTKADWYSDHAFLLLTLQKLVRISPEEEPEDDFNDAKKNTLKKKKGIFQRLQRAATFEHDADLKDARMNSIEKPQVGGYMSNHNLHAIPTPEHHFKTLQEYRGGRNLERVLYMERHSALTEKGLAVSVEQVSIFLTSDNTVISFFEASADDIEGPIIKRLESEDTILRRSCDASMMVQAVIDAVIDLAIPVIAAYEDVISNLELDVLTDPDIEHSKSLYILSSELSALRNTIHPIGSLISALRDHRSEPVVGSIRHRPSRFMPTTVNITPLAHTYLGDVEDHCVIITQSLDQMIRATNSMIDLIFNMMGSFQNESMKILTAVTIFFLPLTFLTGYFGQNFKHFEGIEHSDLYFWKIAVPVMCVTTLLLLNGMIVRFFRRMHQKIWIRRSRRARLTNPYRRG</sequence>